<dbReference type="GO" id="GO:0000127">
    <property type="term" value="C:transcription factor TFIIIC complex"/>
    <property type="evidence" value="ECO:0007669"/>
    <property type="project" value="InterPro"/>
</dbReference>
<protein>
    <submittedName>
        <fullName evidence="5">General transcription factor 3C polypeptide 1</fullName>
    </submittedName>
</protein>
<gene>
    <name evidence="3" type="ORF">ECPE_LOCUS7740</name>
</gene>
<dbReference type="Proteomes" id="UP000272942">
    <property type="component" value="Unassembled WGS sequence"/>
</dbReference>
<dbReference type="AlphaFoldDB" id="A0A183ALA5"/>
<evidence type="ECO:0000313" key="4">
    <source>
        <dbReference type="Proteomes" id="UP000272942"/>
    </source>
</evidence>
<dbReference type="EMBL" id="UZAN01045010">
    <property type="protein sequence ID" value="VDP81897.1"/>
    <property type="molecule type" value="Genomic_DNA"/>
</dbReference>
<proteinExistence type="predicted"/>
<dbReference type="PANTHER" id="PTHR15180:SF1">
    <property type="entry name" value="GENERAL TRANSCRIPTION FACTOR 3C POLYPEPTIDE 1"/>
    <property type="match status" value="1"/>
</dbReference>
<evidence type="ECO:0000259" key="2">
    <source>
        <dbReference type="Pfam" id="PF24101"/>
    </source>
</evidence>
<accession>A0A183ALA5</accession>
<dbReference type="GO" id="GO:0003677">
    <property type="term" value="F:DNA binding"/>
    <property type="evidence" value="ECO:0007669"/>
    <property type="project" value="InterPro"/>
</dbReference>
<reference evidence="5" key="1">
    <citation type="submission" date="2016-06" db="UniProtKB">
        <authorList>
            <consortium name="WormBaseParasite"/>
        </authorList>
    </citation>
    <scope>IDENTIFICATION</scope>
</reference>
<dbReference type="GO" id="GO:0042791">
    <property type="term" value="P:5S class rRNA transcription by RNA polymerase III"/>
    <property type="evidence" value="ECO:0007669"/>
    <property type="project" value="TreeGrafter"/>
</dbReference>
<reference evidence="3 4" key="2">
    <citation type="submission" date="2018-11" db="EMBL/GenBank/DDBJ databases">
        <authorList>
            <consortium name="Pathogen Informatics"/>
        </authorList>
    </citation>
    <scope>NUCLEOTIDE SEQUENCE [LARGE SCALE GENOMIC DNA]</scope>
    <source>
        <strain evidence="3 4">Egypt</strain>
    </source>
</reference>
<dbReference type="CDD" id="cd16169">
    <property type="entry name" value="Tau138_eWH"/>
    <property type="match status" value="1"/>
</dbReference>
<dbReference type="InterPro" id="IPR044210">
    <property type="entry name" value="Tfc3-like"/>
</dbReference>
<feature type="domain" description="GTF3C1 extended winged-helix" evidence="2">
    <location>
        <begin position="9"/>
        <end position="101"/>
    </location>
</feature>
<dbReference type="PANTHER" id="PTHR15180">
    <property type="entry name" value="GENERAL TRANSCRIPTION FACTOR 3C POLYPEPTIDE 1"/>
    <property type="match status" value="1"/>
</dbReference>
<dbReference type="InterPro" id="IPR056467">
    <property type="entry name" value="eWH_GTF3C1"/>
</dbReference>
<dbReference type="WBParaSite" id="ECPE_0000775901-mRNA-1">
    <property type="protein sequence ID" value="ECPE_0000775901-mRNA-1"/>
    <property type="gene ID" value="ECPE_0000775901"/>
</dbReference>
<dbReference type="Pfam" id="PF24101">
    <property type="entry name" value="WHD_GTF3C1"/>
    <property type="match status" value="1"/>
</dbReference>
<evidence type="ECO:0000313" key="3">
    <source>
        <dbReference type="EMBL" id="VDP81897.1"/>
    </source>
</evidence>
<sequence length="532" mass="60482">MYISHLVETSREKRRQFILDYLAKFGLVTSVTELRHLIWNHEESLGLKMKMDRKSLGRILDDLLRAKEIIIHTVSSIQGDMRFICSPTIPKDHPSVLAAVHSLDLAVLKKRTKLEQLMDPSDEQVSVANEIHPLSDESMKMAPLQLPHFPKGRRRCMLHEFLYYVTYLVPHDTKPVAPATDELPAAYGADDSWARFVGPVPPPLGLPSGWFAMNEVVCAMPFGLYLQILSPPKLPRILFRWLGMNNHLVDLKPDELARLDEDLRKSGHPDLPLTTLLRIPMSRLQAPGGGSGRLYSWLTSQSKLNSMRRAIEELTLHNLVAVLERKTPEGRIVPTGFVKRYASLLDTRYASPGRYLLTEMKDCYILHFHFENPSDVSAYWETCEVICRYTPLGVRMLNDPLDINKLPYGSIQSYRTPEEVVDDGSLPKLPWQEDISDCRSTTLDGLIVAPCGAAGLHPMDFFHRHQNWNVSRRAYTGPYKRRRPASSSSSSSTGSESESIAESEDKTSNRDMILRTKRITHTFWPGPDLLFE</sequence>
<evidence type="ECO:0000313" key="5">
    <source>
        <dbReference type="WBParaSite" id="ECPE_0000775901-mRNA-1"/>
    </source>
</evidence>
<feature type="compositionally biased region" description="Low complexity" evidence="1">
    <location>
        <begin position="486"/>
        <end position="500"/>
    </location>
</feature>
<keyword evidence="4" id="KW-1185">Reference proteome</keyword>
<organism evidence="5">
    <name type="scientific">Echinostoma caproni</name>
    <dbReference type="NCBI Taxonomy" id="27848"/>
    <lineage>
        <taxon>Eukaryota</taxon>
        <taxon>Metazoa</taxon>
        <taxon>Spiralia</taxon>
        <taxon>Lophotrochozoa</taxon>
        <taxon>Platyhelminthes</taxon>
        <taxon>Trematoda</taxon>
        <taxon>Digenea</taxon>
        <taxon>Plagiorchiida</taxon>
        <taxon>Echinostomata</taxon>
        <taxon>Echinostomatoidea</taxon>
        <taxon>Echinostomatidae</taxon>
        <taxon>Echinostoma</taxon>
    </lineage>
</organism>
<dbReference type="OrthoDB" id="6262911at2759"/>
<dbReference type="GO" id="GO:0006384">
    <property type="term" value="P:transcription initiation at RNA polymerase III promoter"/>
    <property type="evidence" value="ECO:0007669"/>
    <property type="project" value="InterPro"/>
</dbReference>
<evidence type="ECO:0000256" key="1">
    <source>
        <dbReference type="SAM" id="MobiDB-lite"/>
    </source>
</evidence>
<name>A0A183ALA5_9TREM</name>
<dbReference type="InterPro" id="IPR035625">
    <property type="entry name" value="Tfc3-like_eWH"/>
</dbReference>
<feature type="region of interest" description="Disordered" evidence="1">
    <location>
        <begin position="479"/>
        <end position="511"/>
    </location>
</feature>